<proteinExistence type="predicted"/>
<keyword evidence="4" id="KW-0503">Monooxygenase</keyword>
<dbReference type="PANTHER" id="PTHR32332">
    <property type="entry name" value="2-NITROPROPANE DIOXYGENASE"/>
    <property type="match status" value="1"/>
</dbReference>
<dbReference type="Pfam" id="PF03060">
    <property type="entry name" value="NMO"/>
    <property type="match status" value="1"/>
</dbReference>
<keyword evidence="1" id="KW-0285">Flavoprotein</keyword>
<dbReference type="KEGG" id="mfre:EXE63_08295"/>
<dbReference type="RefSeq" id="WP_168141540.1">
    <property type="nucleotide sequence ID" value="NZ_CP038799.1"/>
</dbReference>
<dbReference type="GO" id="GO:0018580">
    <property type="term" value="F:nitronate monooxygenase activity"/>
    <property type="evidence" value="ECO:0007669"/>
    <property type="project" value="InterPro"/>
</dbReference>
<sequence>MGLTYPVVNAPMGGAAGGRLAAAVSRAGGLGMIGMGSAATPEVLSRELAALGGCVGPFGIGLVHWVLCEQPDLLEVALSARPALLSVSFGEDTEASAATGNGPAWVQAAHEAGVVAATQVATVDDAVRAAESGVDVLVARGAEGGGHGKPVMGTLPLLTAVLDTVDVPVLAAGGIASPRGVAAVLAAGAAGAWIGTAFAACTEALTSDDARAELLAGSQTELTSEHDIAAGYRWPAGIPERVLRGSPVNAGQGVGQLRGPVDADELVVQLGAGAAALLGRWGSQAR</sequence>
<dbReference type="InterPro" id="IPR004136">
    <property type="entry name" value="NMO"/>
</dbReference>
<dbReference type="Gene3D" id="3.20.20.70">
    <property type="entry name" value="Aldolase class I"/>
    <property type="match status" value="1"/>
</dbReference>
<dbReference type="SUPFAM" id="SSF51412">
    <property type="entry name" value="Inosine monophosphate dehydrogenase (IMPDH)"/>
    <property type="match status" value="1"/>
</dbReference>
<accession>A0A6H0S101</accession>
<organism evidence="4 5">
    <name type="scientific">Mycolicibacterium frederiksbergense</name>
    <dbReference type="NCBI Taxonomy" id="117567"/>
    <lineage>
        <taxon>Bacteria</taxon>
        <taxon>Bacillati</taxon>
        <taxon>Actinomycetota</taxon>
        <taxon>Actinomycetes</taxon>
        <taxon>Mycobacteriales</taxon>
        <taxon>Mycobacteriaceae</taxon>
        <taxon>Mycolicibacterium</taxon>
    </lineage>
</organism>
<dbReference type="GO" id="GO:0006207">
    <property type="term" value="P:'de novo' pyrimidine nucleobase biosynthetic process"/>
    <property type="evidence" value="ECO:0007669"/>
    <property type="project" value="InterPro"/>
</dbReference>
<name>A0A6H0S101_9MYCO</name>
<evidence type="ECO:0000256" key="1">
    <source>
        <dbReference type="ARBA" id="ARBA00022630"/>
    </source>
</evidence>
<dbReference type="EMBL" id="CP038799">
    <property type="protein sequence ID" value="QIV80880.1"/>
    <property type="molecule type" value="Genomic_DNA"/>
</dbReference>
<dbReference type="InterPro" id="IPR001295">
    <property type="entry name" value="Dihydroorotate_DH_CS"/>
</dbReference>
<evidence type="ECO:0000256" key="2">
    <source>
        <dbReference type="ARBA" id="ARBA00022643"/>
    </source>
</evidence>
<keyword evidence="3" id="KW-0560">Oxidoreductase</keyword>
<dbReference type="GO" id="GO:0016627">
    <property type="term" value="F:oxidoreductase activity, acting on the CH-CH group of donors"/>
    <property type="evidence" value="ECO:0007669"/>
    <property type="project" value="InterPro"/>
</dbReference>
<dbReference type="InterPro" id="IPR013785">
    <property type="entry name" value="Aldolase_TIM"/>
</dbReference>
<dbReference type="Proteomes" id="UP000501849">
    <property type="component" value="Chromosome"/>
</dbReference>
<evidence type="ECO:0000313" key="4">
    <source>
        <dbReference type="EMBL" id="QIV80880.1"/>
    </source>
</evidence>
<gene>
    <name evidence="4" type="ORF">EXE63_08295</name>
</gene>
<dbReference type="PANTHER" id="PTHR32332:SF31">
    <property type="entry name" value="2-NITROPROPANE DIOXYGENASE FAMILY, PUTATIVE (AFU_ORTHOLOGUE AFUA_2G09850)-RELATED"/>
    <property type="match status" value="1"/>
</dbReference>
<protein>
    <submittedName>
        <fullName evidence="4">Nitronate monooxygenase</fullName>
    </submittedName>
</protein>
<dbReference type="CDD" id="cd04730">
    <property type="entry name" value="NPD_like"/>
    <property type="match status" value="1"/>
</dbReference>
<evidence type="ECO:0000256" key="3">
    <source>
        <dbReference type="ARBA" id="ARBA00023002"/>
    </source>
</evidence>
<dbReference type="PROSITE" id="PS00912">
    <property type="entry name" value="DHODEHASE_2"/>
    <property type="match status" value="1"/>
</dbReference>
<reference evidence="4 5" key="1">
    <citation type="submission" date="2019-04" db="EMBL/GenBank/DDBJ databases">
        <title>Draft, Whole-Genome Sequence of the Anthracene-degrading Mycobacterium frederiksbergense LB501T, Isolated from a Polycyclic Aromatic Hydrocarbon (PAH)-Contaminated Soil.</title>
        <authorList>
            <person name="Augelletti F."/>
        </authorList>
    </citation>
    <scope>NUCLEOTIDE SEQUENCE [LARGE SCALE GENOMIC DNA]</scope>
    <source>
        <strain evidence="4 5">LB 501T</strain>
    </source>
</reference>
<keyword evidence="5" id="KW-1185">Reference proteome</keyword>
<dbReference type="AlphaFoldDB" id="A0A6H0S101"/>
<evidence type="ECO:0000313" key="5">
    <source>
        <dbReference type="Proteomes" id="UP000501849"/>
    </source>
</evidence>
<keyword evidence="2" id="KW-0288">FMN</keyword>